<dbReference type="Pfam" id="PF05683">
    <property type="entry name" value="Fumerase_C"/>
    <property type="match status" value="1"/>
</dbReference>
<keyword evidence="2" id="KW-0456">Lyase</keyword>
<comment type="similarity">
    <text evidence="1">Belongs to the class-I fumarase family.</text>
</comment>
<evidence type="ECO:0000259" key="3">
    <source>
        <dbReference type="Pfam" id="PF05683"/>
    </source>
</evidence>
<evidence type="ECO:0000256" key="2">
    <source>
        <dbReference type="ARBA" id="ARBA00023239"/>
    </source>
</evidence>
<reference evidence="4 5" key="1">
    <citation type="journal article" date="2016" name="Sci. Rep.">
        <title>Metabolic traits of an uncultured archaeal lineage -MSBL1- from brine pools of the Red Sea.</title>
        <authorList>
            <person name="Mwirichia R."/>
            <person name="Alam I."/>
            <person name="Rashid M."/>
            <person name="Vinu M."/>
            <person name="Ba-Alawi W."/>
            <person name="Anthony Kamau A."/>
            <person name="Kamanda Ngugi D."/>
            <person name="Goker M."/>
            <person name="Klenk H.P."/>
            <person name="Bajic V."/>
            <person name="Stingl U."/>
        </authorList>
    </citation>
    <scope>NUCLEOTIDE SEQUENCE [LARGE SCALE GENOMIC DNA]</scope>
    <source>
        <strain evidence="4">SCGC-AAA259E22</strain>
    </source>
</reference>
<dbReference type="Gene3D" id="3.20.130.10">
    <property type="entry name" value="Fe-S hydro-lyase, tartrate dehydratase beta-type, catalytic domain"/>
    <property type="match status" value="1"/>
</dbReference>
<dbReference type="PATRIC" id="fig|1698265.3.peg.889"/>
<dbReference type="Proteomes" id="UP000070657">
    <property type="component" value="Unassembled WGS sequence"/>
</dbReference>
<dbReference type="InterPro" id="IPR036660">
    <property type="entry name" value="Fe-S_hydroAse_TtdB_cat_sf"/>
</dbReference>
<dbReference type="GO" id="GO:0016836">
    <property type="term" value="F:hydro-lyase activity"/>
    <property type="evidence" value="ECO:0007669"/>
    <property type="project" value="InterPro"/>
</dbReference>
<gene>
    <name evidence="4" type="ORF">AKJ66_00995</name>
</gene>
<protein>
    <submittedName>
        <fullName evidence="4">Fumarate hydratase</fullName>
    </submittedName>
</protein>
<dbReference type="PANTHER" id="PTHR43351">
    <property type="entry name" value="L(+)-TARTRATE DEHYDRATASE SUBUNIT BETA"/>
    <property type="match status" value="1"/>
</dbReference>
<feature type="domain" description="Fe-S hydro-lyase tartrate dehydratase beta-type catalytic" evidence="3">
    <location>
        <begin position="4"/>
        <end position="168"/>
    </location>
</feature>
<accession>A0A133UHY5</accession>
<organism evidence="4 5">
    <name type="scientific">candidate division MSBL1 archaeon SCGC-AAA259E22</name>
    <dbReference type="NCBI Taxonomy" id="1698265"/>
    <lineage>
        <taxon>Archaea</taxon>
        <taxon>Methanobacteriati</taxon>
        <taxon>Methanobacteriota</taxon>
        <taxon>candidate division MSBL1</taxon>
    </lineage>
</organism>
<dbReference type="AlphaFoldDB" id="A0A133UHY5"/>
<dbReference type="InterPro" id="IPR004647">
    <property type="entry name" value="Fe-S_hydro-lyase_TtdB-typ_cat"/>
</dbReference>
<sequence>MKTLKTPIELEEVEKLKVDDTFSITGKIFTARDAAHRKLLEIKEEGEESPFPLSDYPCYHCGPVMEKKNGRWKLVSAGPTTSIRLEIFEDEFMENFGTRIFVGKGGMGEKTLKALQKHGGVYAQFTGGAGSLMAGAVEKVDDVFYLDELGIPEAVWLLEVKEFGPLVVTMVFLRLVTL</sequence>
<name>A0A133UHY5_9EURY</name>
<dbReference type="EMBL" id="LHXP01000007">
    <property type="protein sequence ID" value="KXA93779.1"/>
    <property type="molecule type" value="Genomic_DNA"/>
</dbReference>
<dbReference type="SUPFAM" id="SSF117457">
    <property type="entry name" value="FumA C-terminal domain-like"/>
    <property type="match status" value="1"/>
</dbReference>
<evidence type="ECO:0000256" key="1">
    <source>
        <dbReference type="ARBA" id="ARBA00008876"/>
    </source>
</evidence>
<comment type="caution">
    <text evidence="4">The sequence shown here is derived from an EMBL/GenBank/DDBJ whole genome shotgun (WGS) entry which is preliminary data.</text>
</comment>
<keyword evidence="5" id="KW-1185">Reference proteome</keyword>
<evidence type="ECO:0000313" key="4">
    <source>
        <dbReference type="EMBL" id="KXA93779.1"/>
    </source>
</evidence>
<dbReference type="NCBIfam" id="TIGR00723">
    <property type="entry name" value="ttdB_fumA_fumB"/>
    <property type="match status" value="1"/>
</dbReference>
<evidence type="ECO:0000313" key="5">
    <source>
        <dbReference type="Proteomes" id="UP000070657"/>
    </source>
</evidence>
<dbReference type="PANTHER" id="PTHR43351:SF2">
    <property type="entry name" value="L(+)-TARTRATE DEHYDRATASE SUBUNIT BETA-RELATED"/>
    <property type="match status" value="1"/>
</dbReference>
<proteinExistence type="inferred from homology"/>